<organism evidence="1 2">
    <name type="scientific">Helicoverpa armigera</name>
    <name type="common">Cotton bollworm</name>
    <name type="synonym">Heliothis armigera</name>
    <dbReference type="NCBI Taxonomy" id="29058"/>
    <lineage>
        <taxon>Eukaryota</taxon>
        <taxon>Metazoa</taxon>
        <taxon>Ecdysozoa</taxon>
        <taxon>Arthropoda</taxon>
        <taxon>Hexapoda</taxon>
        <taxon>Insecta</taxon>
        <taxon>Pterygota</taxon>
        <taxon>Neoptera</taxon>
        <taxon>Endopterygota</taxon>
        <taxon>Lepidoptera</taxon>
        <taxon>Glossata</taxon>
        <taxon>Ditrysia</taxon>
        <taxon>Noctuoidea</taxon>
        <taxon>Noctuidae</taxon>
        <taxon>Heliothinae</taxon>
        <taxon>Helicoverpa</taxon>
    </lineage>
</organism>
<name>A0A2W1BCJ5_HELAM</name>
<accession>A0A2W1BCJ5</accession>
<sequence>MDRCRCADYKAAVKNLKFFTVGTHRPDIIENYDRGEYGVKWMRHASDYDDLNFEIPRAYKRVRPEDLPEAKIPKRCLQIEKMWCPFLVTPKTKK</sequence>
<keyword evidence="2" id="KW-1185">Reference proteome</keyword>
<reference evidence="1 2" key="1">
    <citation type="journal article" date="2017" name="BMC Biol.">
        <title>Genomic innovations, transcriptional plasticity and gene loss underlying the evolution and divergence of two highly polyphagous and invasive Helicoverpa pest species.</title>
        <authorList>
            <person name="Pearce S.L."/>
            <person name="Clarke D.F."/>
            <person name="East P.D."/>
            <person name="Elfekih S."/>
            <person name="Gordon K.H."/>
            <person name="Jermiin L.S."/>
            <person name="McGaughran A."/>
            <person name="Oakeshott J.G."/>
            <person name="Papanikolaou A."/>
            <person name="Perera O.P."/>
            <person name="Rane R.V."/>
            <person name="Richards S."/>
            <person name="Tay W.T."/>
            <person name="Walsh T.K."/>
            <person name="Anderson A."/>
            <person name="Anderson C.J."/>
            <person name="Asgari S."/>
            <person name="Board P.G."/>
            <person name="Bretschneider A."/>
            <person name="Campbell P.M."/>
            <person name="Chertemps T."/>
            <person name="Christeller J.T."/>
            <person name="Coppin C.W."/>
            <person name="Downes S.J."/>
            <person name="Duan G."/>
            <person name="Farnsworth C.A."/>
            <person name="Good R.T."/>
            <person name="Han L.B."/>
            <person name="Han Y.C."/>
            <person name="Hatje K."/>
            <person name="Horne I."/>
            <person name="Huang Y.P."/>
            <person name="Hughes D.S."/>
            <person name="Jacquin-Joly E."/>
            <person name="James W."/>
            <person name="Jhangiani S."/>
            <person name="Kollmar M."/>
            <person name="Kuwar S.S."/>
            <person name="Li S."/>
            <person name="Liu N.Y."/>
            <person name="Maibeche M.T."/>
            <person name="Miller J.R."/>
            <person name="Montagne N."/>
            <person name="Perry T."/>
            <person name="Qu J."/>
            <person name="Song S.V."/>
            <person name="Sutton G.G."/>
            <person name="Vogel H."/>
            <person name="Walenz B.P."/>
            <person name="Xu W."/>
            <person name="Zhang H.J."/>
            <person name="Zou Z."/>
            <person name="Batterham P."/>
            <person name="Edwards O.R."/>
            <person name="Feyereisen R."/>
            <person name="Gibbs R.A."/>
            <person name="Heckel D.G."/>
            <person name="McGrath A."/>
            <person name="Robin C."/>
            <person name="Scherer S.E."/>
            <person name="Worley K.C."/>
            <person name="Wu Y.D."/>
        </authorList>
    </citation>
    <scope>NUCLEOTIDE SEQUENCE [LARGE SCALE GENOMIC DNA]</scope>
    <source>
        <strain evidence="1">Harm_GR_Male_#8</strain>
        <tissue evidence="1">Whole organism</tissue>
    </source>
</reference>
<proteinExistence type="predicted"/>
<protein>
    <submittedName>
        <fullName evidence="1">Uncharacterized protein</fullName>
    </submittedName>
</protein>
<gene>
    <name evidence="1" type="primary">HaOG210220</name>
    <name evidence="1" type="ORF">B5X24_HaOG210220</name>
</gene>
<dbReference type="AlphaFoldDB" id="A0A2W1BCJ5"/>
<dbReference type="EMBL" id="KZ150137">
    <property type="protein sequence ID" value="PZC72982.1"/>
    <property type="molecule type" value="Genomic_DNA"/>
</dbReference>
<evidence type="ECO:0000313" key="2">
    <source>
        <dbReference type="Proteomes" id="UP000249218"/>
    </source>
</evidence>
<evidence type="ECO:0000313" key="1">
    <source>
        <dbReference type="EMBL" id="PZC72982.1"/>
    </source>
</evidence>
<dbReference type="Proteomes" id="UP000249218">
    <property type="component" value="Unassembled WGS sequence"/>
</dbReference>